<evidence type="ECO:0000259" key="2">
    <source>
        <dbReference type="Pfam" id="PF04183"/>
    </source>
</evidence>
<dbReference type="InterPro" id="IPR037455">
    <property type="entry name" value="LucA/IucC-like"/>
</dbReference>
<organism evidence="4 5">
    <name type="scientific">Pseudobacteriovorax antillogorgiicola</name>
    <dbReference type="NCBI Taxonomy" id="1513793"/>
    <lineage>
        <taxon>Bacteria</taxon>
        <taxon>Pseudomonadati</taxon>
        <taxon>Bdellovibrionota</taxon>
        <taxon>Oligoflexia</taxon>
        <taxon>Oligoflexales</taxon>
        <taxon>Pseudobacteriovoracaceae</taxon>
        <taxon>Pseudobacteriovorax</taxon>
    </lineage>
</organism>
<protein>
    <submittedName>
        <fullName evidence="4">Aerobactin synthase</fullName>
    </submittedName>
</protein>
<evidence type="ECO:0000313" key="5">
    <source>
        <dbReference type="Proteomes" id="UP000192907"/>
    </source>
</evidence>
<evidence type="ECO:0000313" key="4">
    <source>
        <dbReference type="EMBL" id="SMF80039.1"/>
    </source>
</evidence>
<dbReference type="GO" id="GO:0016881">
    <property type="term" value="F:acid-amino acid ligase activity"/>
    <property type="evidence" value="ECO:0007669"/>
    <property type="project" value="UniProtKB-ARBA"/>
</dbReference>
<sequence>MRHEFDLVNRELVAKAIGELCFEQVLVARPRDKKAGQDSRVLELSSGVHYRFNSEQGIWDFFVVEPESLERFADGQWRRDINAAQFFIDCQRECDISDINLSNFISELKLNLYSDLKLLQDRKAGGKDHFDLDHLASQNRINGHPKLLVNKGRIGWEPADLSLYAPEFNPCFQLFWIAVSHDLIKSHMSPCWSQDKVISSSMDHEEAQRFHQVCREKTLSSEEFFFLPVHPWQWQNVLQTELIDWIWEGQVFPLGVFGDDYRPQVSIRTVSNITRPECPDIKLALSIMNTSCYRGIPAKYIDIAPELSQWLQSVVDSDSLLRGRVAVLKEPAACSFQHPQYETLPDGAYRLKEQLGCIWRDSVASTIDDDEEAILTACLSHIRDDRQCLGSHLIESSGLSPAEWMRLYFEVVVLPLYHLQVSYGVGLVAHGQNTILVLKENRPHRLLLKDLQGDLRFIQDEIPELDRVSGTIKSTVTRLPPEYLIHDLITGHFISVLRFLSLDLKRDIGFAEGRFYKILADVVRNYVAGHSYPERIKRMDLLRPKIERVLVNKVKFKLGYGDLQERPVPALGDDLANPLGGE</sequence>
<gene>
    <name evidence="4" type="ORF">SAMN06296036_13443</name>
</gene>
<evidence type="ECO:0000256" key="1">
    <source>
        <dbReference type="ARBA" id="ARBA00004924"/>
    </source>
</evidence>
<feature type="domain" description="Aerobactin siderophore biosynthesis IucA/IucC-like C-terminal" evidence="3">
    <location>
        <begin position="403"/>
        <end position="555"/>
    </location>
</feature>
<dbReference type="Pfam" id="PF06276">
    <property type="entry name" value="FhuF"/>
    <property type="match status" value="1"/>
</dbReference>
<dbReference type="Proteomes" id="UP000192907">
    <property type="component" value="Unassembled WGS sequence"/>
</dbReference>
<dbReference type="PANTHER" id="PTHR34384:SF6">
    <property type="entry name" value="STAPHYLOFERRIN B SYNTHASE"/>
    <property type="match status" value="1"/>
</dbReference>
<dbReference type="Gene3D" id="3.30.310.280">
    <property type="match status" value="1"/>
</dbReference>
<dbReference type="Gene3D" id="6.10.250.3370">
    <property type="match status" value="1"/>
</dbReference>
<dbReference type="EMBL" id="FWZT01000034">
    <property type="protein sequence ID" value="SMF80039.1"/>
    <property type="molecule type" value="Genomic_DNA"/>
</dbReference>
<dbReference type="Pfam" id="PF04183">
    <property type="entry name" value="IucA_IucC"/>
    <property type="match status" value="1"/>
</dbReference>
<keyword evidence="5" id="KW-1185">Reference proteome</keyword>
<proteinExistence type="predicted"/>
<comment type="pathway">
    <text evidence="1">Siderophore biosynthesis.</text>
</comment>
<feature type="domain" description="Aerobactin siderophore biosynthesis IucA/IucC N-terminal" evidence="2">
    <location>
        <begin position="138"/>
        <end position="381"/>
    </location>
</feature>
<accession>A0A1Y6CWJ5</accession>
<name>A0A1Y6CWJ5_9BACT</name>
<dbReference type="GO" id="GO:0019290">
    <property type="term" value="P:siderophore biosynthetic process"/>
    <property type="evidence" value="ECO:0007669"/>
    <property type="project" value="InterPro"/>
</dbReference>
<dbReference type="Gene3D" id="1.10.510.40">
    <property type="match status" value="1"/>
</dbReference>
<dbReference type="STRING" id="1513793.SAMN06296036_13443"/>
<dbReference type="InterPro" id="IPR007310">
    <property type="entry name" value="Aerobactin_biosyn_IucA/IucC_N"/>
</dbReference>
<dbReference type="RefSeq" id="WP_159455720.1">
    <property type="nucleotide sequence ID" value="NZ_FWZT01000034.1"/>
</dbReference>
<reference evidence="5" key="1">
    <citation type="submission" date="2017-04" db="EMBL/GenBank/DDBJ databases">
        <authorList>
            <person name="Varghese N."/>
            <person name="Submissions S."/>
        </authorList>
    </citation>
    <scope>NUCLEOTIDE SEQUENCE [LARGE SCALE GENOMIC DNA]</scope>
    <source>
        <strain evidence="5">RKEM611</strain>
    </source>
</reference>
<dbReference type="AlphaFoldDB" id="A0A1Y6CWJ5"/>
<dbReference type="PANTHER" id="PTHR34384">
    <property type="entry name" value="L-2,3-DIAMINOPROPANOATE--CITRATE LIGASE"/>
    <property type="match status" value="1"/>
</dbReference>
<dbReference type="InterPro" id="IPR022770">
    <property type="entry name" value="IucA/IucC-like_C"/>
</dbReference>
<evidence type="ECO:0000259" key="3">
    <source>
        <dbReference type="Pfam" id="PF06276"/>
    </source>
</evidence>